<sequence length="316" mass="34678">MDSWHSLFAQVLESADIILHVLDARDPLGTCFPQLEEKVLNSPEPKKLVYVLNKIDLIPKDNLVSWLHYLRTRCPTVPFKASTQAQRRNLSQKKVKVSKVMSDEHATGFSSACVGANLLMKLIGSYCPGDDPRPVTIGVVGFPNVGKSSVINSLKRSRGCAVGATAGVTRSLQTVSLEKNISIVDSPGVVMVPGATDAGAILRNALRIETIQDPIIPATYVVQRAGREQMALHYQVRAFSSPTELFLQLAKKMGQLKKGGIPNIDEGARRLLRDWTSGKIKYFTVPPELPQDTAHSLTDDLMQQESAELSSKFLFL</sequence>
<keyword evidence="5" id="KW-1185">Reference proteome</keyword>
<dbReference type="Gene3D" id="1.10.1580.10">
    <property type="match status" value="1"/>
</dbReference>
<dbReference type="PANTHER" id="PTHR11089">
    <property type="entry name" value="GTP-BINDING PROTEIN-RELATED"/>
    <property type="match status" value="1"/>
</dbReference>
<reference evidence="4 5" key="1">
    <citation type="submission" date="2022-01" db="EMBL/GenBank/DDBJ databases">
        <title>A chromosomal length assembly of Cordylochernes scorpioides.</title>
        <authorList>
            <person name="Zeh D."/>
            <person name="Zeh J."/>
        </authorList>
    </citation>
    <scope>NUCLEOTIDE SEQUENCE [LARGE SCALE GENOMIC DNA]</scope>
    <source>
        <strain evidence="4">IN4F17</strain>
        <tissue evidence="4">Whole Body</tissue>
    </source>
</reference>
<proteinExistence type="predicted"/>
<dbReference type="Proteomes" id="UP001235939">
    <property type="component" value="Chromosome 01"/>
</dbReference>
<dbReference type="InterPro" id="IPR027417">
    <property type="entry name" value="P-loop_NTPase"/>
</dbReference>
<dbReference type="EMBL" id="CP092863">
    <property type="protein sequence ID" value="UYV61357.1"/>
    <property type="molecule type" value="Genomic_DNA"/>
</dbReference>
<dbReference type="PANTHER" id="PTHR11089:SF30">
    <property type="entry name" value="GUANINE NUCLEOTIDE-BINDING PROTEIN-LIKE 3 HOMOLOG"/>
    <property type="match status" value="1"/>
</dbReference>
<evidence type="ECO:0000259" key="3">
    <source>
        <dbReference type="PROSITE" id="PS51721"/>
    </source>
</evidence>
<dbReference type="Pfam" id="PF01926">
    <property type="entry name" value="MMR_HSR1"/>
    <property type="match status" value="1"/>
</dbReference>
<gene>
    <name evidence="4" type="ORF">LAZ67_1004544</name>
</gene>
<keyword evidence="1" id="KW-0547">Nucleotide-binding</keyword>
<feature type="domain" description="CP-type G" evidence="3">
    <location>
        <begin position="4"/>
        <end position="192"/>
    </location>
</feature>
<evidence type="ECO:0000256" key="2">
    <source>
        <dbReference type="ARBA" id="ARBA00023134"/>
    </source>
</evidence>
<dbReference type="Gene3D" id="3.40.50.300">
    <property type="entry name" value="P-loop containing nucleotide triphosphate hydrolases"/>
    <property type="match status" value="1"/>
</dbReference>
<name>A0ABY6JYE0_9ARAC</name>
<dbReference type="SUPFAM" id="SSF52540">
    <property type="entry name" value="P-loop containing nucleoside triphosphate hydrolases"/>
    <property type="match status" value="1"/>
</dbReference>
<dbReference type="CDD" id="cd04178">
    <property type="entry name" value="Nucleostemin_like"/>
    <property type="match status" value="1"/>
</dbReference>
<dbReference type="InterPro" id="IPR030378">
    <property type="entry name" value="G_CP_dom"/>
</dbReference>
<evidence type="ECO:0000313" key="5">
    <source>
        <dbReference type="Proteomes" id="UP001235939"/>
    </source>
</evidence>
<dbReference type="InterPro" id="IPR023179">
    <property type="entry name" value="GTP-bd_ortho_bundle_sf"/>
</dbReference>
<dbReference type="InterPro" id="IPR006073">
    <property type="entry name" value="GTP-bd"/>
</dbReference>
<accession>A0ABY6JYE0</accession>
<evidence type="ECO:0000313" key="4">
    <source>
        <dbReference type="EMBL" id="UYV61357.1"/>
    </source>
</evidence>
<dbReference type="PROSITE" id="PS51721">
    <property type="entry name" value="G_CP"/>
    <property type="match status" value="1"/>
</dbReference>
<organism evidence="4 5">
    <name type="scientific">Cordylochernes scorpioides</name>
    <dbReference type="NCBI Taxonomy" id="51811"/>
    <lineage>
        <taxon>Eukaryota</taxon>
        <taxon>Metazoa</taxon>
        <taxon>Ecdysozoa</taxon>
        <taxon>Arthropoda</taxon>
        <taxon>Chelicerata</taxon>
        <taxon>Arachnida</taxon>
        <taxon>Pseudoscorpiones</taxon>
        <taxon>Cheliferoidea</taxon>
        <taxon>Chernetidae</taxon>
        <taxon>Cordylochernes</taxon>
    </lineage>
</organism>
<dbReference type="InterPro" id="IPR050755">
    <property type="entry name" value="TRAFAC_YlqF/YawG_RiboMat"/>
</dbReference>
<keyword evidence="2" id="KW-0342">GTP-binding</keyword>
<protein>
    <submittedName>
        <fullName evidence="4">GNL3L</fullName>
    </submittedName>
</protein>
<evidence type="ECO:0000256" key="1">
    <source>
        <dbReference type="ARBA" id="ARBA00022741"/>
    </source>
</evidence>
<dbReference type="PRINTS" id="PR00326">
    <property type="entry name" value="GTP1OBG"/>
</dbReference>